<dbReference type="RefSeq" id="WP_156673751.1">
    <property type="nucleotide sequence ID" value="NZ_CP023778.1"/>
</dbReference>
<dbReference type="OrthoDB" id="4559867at2"/>
<reference evidence="1 2" key="1">
    <citation type="journal article" date="2019" name="ACS Chem. Biol.">
        <title>Identification and Mobilization of a Cryptic Antibiotic Biosynthesis Gene Locus from a Human-Pathogenic Nocardia Isolate.</title>
        <authorList>
            <person name="Herisse M."/>
            <person name="Ishida K."/>
            <person name="Porter J.L."/>
            <person name="Howden B."/>
            <person name="Hertweck C."/>
            <person name="Stinear T.P."/>
            <person name="Pidot S.J."/>
        </authorList>
    </citation>
    <scope>NUCLEOTIDE SEQUENCE [LARGE SCALE GENOMIC DNA]</scope>
    <source>
        <strain evidence="1 2">AUSMDU00012715</strain>
    </source>
</reference>
<proteinExistence type="predicted"/>
<sequence>MSTTTPTSGTAPVRRPWFVDLEDAERRGAHGSAGIGYFDCDCDICRHRTHDPRF</sequence>
<dbReference type="GeneID" id="88363617"/>
<dbReference type="Proteomes" id="UP000500953">
    <property type="component" value="Chromosome"/>
</dbReference>
<accession>A0A6G9ZB85</accession>
<evidence type="ECO:0000313" key="2">
    <source>
        <dbReference type="Proteomes" id="UP000500953"/>
    </source>
</evidence>
<dbReference type="EMBL" id="CP046173">
    <property type="protein sequence ID" value="QIS22651.1"/>
    <property type="molecule type" value="Genomic_DNA"/>
</dbReference>
<organism evidence="1 2">
    <name type="scientific">Nocardia terpenica</name>
    <dbReference type="NCBI Taxonomy" id="455432"/>
    <lineage>
        <taxon>Bacteria</taxon>
        <taxon>Bacillati</taxon>
        <taxon>Actinomycetota</taxon>
        <taxon>Actinomycetes</taxon>
        <taxon>Mycobacteriales</taxon>
        <taxon>Nocardiaceae</taxon>
        <taxon>Nocardia</taxon>
    </lineage>
</organism>
<name>A0A6G9ZB85_9NOCA</name>
<dbReference type="AlphaFoldDB" id="A0A6G9ZB85"/>
<gene>
    <name evidence="1" type="ORF">F6W96_34225</name>
</gene>
<evidence type="ECO:0000313" key="1">
    <source>
        <dbReference type="EMBL" id="QIS22651.1"/>
    </source>
</evidence>
<protein>
    <submittedName>
        <fullName evidence="1">Uncharacterized protein</fullName>
    </submittedName>
</protein>